<dbReference type="EMBL" id="KZ110596">
    <property type="protein sequence ID" value="OSX63131.1"/>
    <property type="molecule type" value="Genomic_DNA"/>
</dbReference>
<feature type="compositionally biased region" description="Basic and acidic residues" evidence="1">
    <location>
        <begin position="625"/>
        <end position="635"/>
    </location>
</feature>
<feature type="compositionally biased region" description="Polar residues" evidence="1">
    <location>
        <begin position="655"/>
        <end position="668"/>
    </location>
</feature>
<dbReference type="OrthoDB" id="10275430at2759"/>
<dbReference type="RefSeq" id="XP_024339925.1">
    <property type="nucleotide sequence ID" value="XM_024485362.1"/>
</dbReference>
<dbReference type="AlphaFoldDB" id="A0A1X6N3C9"/>
<organism evidence="2 3">
    <name type="scientific">Postia placenta MAD-698-R-SB12</name>
    <dbReference type="NCBI Taxonomy" id="670580"/>
    <lineage>
        <taxon>Eukaryota</taxon>
        <taxon>Fungi</taxon>
        <taxon>Dikarya</taxon>
        <taxon>Basidiomycota</taxon>
        <taxon>Agaricomycotina</taxon>
        <taxon>Agaricomycetes</taxon>
        <taxon>Polyporales</taxon>
        <taxon>Adustoporiaceae</taxon>
        <taxon>Rhodonia</taxon>
    </lineage>
</organism>
<evidence type="ECO:0000313" key="3">
    <source>
        <dbReference type="Proteomes" id="UP000194127"/>
    </source>
</evidence>
<accession>A0A1X6N3C9</accession>
<proteinExistence type="predicted"/>
<evidence type="ECO:0000256" key="1">
    <source>
        <dbReference type="SAM" id="MobiDB-lite"/>
    </source>
</evidence>
<sequence length="715" mass="79701">MNRRLTAERCNINLRGETSGSCHMVAVMTRIGLFFMTGENHLQPLSRPWQLYKTRYRRLKGALRDVMTEDLREITGNRSIKMSWTAVDFHQRIELPYGVALVGWPTDIARTNLSKIGGCDILDNLLTKWRTGKMRFELLDPARRPVRLELRRHTRSDAGHSHVFADKREPMKCKRRVHKVPKSALIIENSDVGSDADTAAGGNIESRTESADEDESRICKRRRLDLDIVDGDQYGNSSASETIEDFSSDARSLAETIEDADDWDILILPIATLRGCACDQHGHKHLRYIELVIEHCAEVRIFLSFDILLHREDVPFDNIDACMQKHPALTYSVLKHYLPAGLVCLLDMMAPLATLIMRNVIPSATHLRITALAALERLAEDLARIDLAAYFGLLWSVALGGVDAGAARCYVYKAALRTVFDLAEEAADACLCDELWRQWRQRATPMFTRRIPPKAKGDADAPVRGVASPEERAGLTDCARIDLAVYLNLLWSVLLGVRPADLVQELLLILCERLAGEGGKDTARRDMYKAALRTADAYSCRFIHPSIQRYTPPTLRSYTPLAMRSYTPLTLRSLVVSNGHLCHTSPSAPETIIWMAPGHILVLACHTESALAMSTGDAAPVEAPRAGKQDSGSERGVWELENTAAMWSSPRVGTEATQRLQTPAVGQQTCLHESKEAKDVDHALEVSGHLRCAPSKGWSLQKVLQAAYGHAQQHQ</sequence>
<gene>
    <name evidence="2" type="ORF">POSPLADRAFT_1141933</name>
</gene>
<dbReference type="Proteomes" id="UP000194127">
    <property type="component" value="Unassembled WGS sequence"/>
</dbReference>
<name>A0A1X6N3C9_9APHY</name>
<feature type="region of interest" description="Disordered" evidence="1">
    <location>
        <begin position="616"/>
        <end position="635"/>
    </location>
</feature>
<protein>
    <submittedName>
        <fullName evidence="2">Uncharacterized protein</fullName>
    </submittedName>
</protein>
<feature type="region of interest" description="Disordered" evidence="1">
    <location>
        <begin position="648"/>
        <end position="668"/>
    </location>
</feature>
<keyword evidence="3" id="KW-1185">Reference proteome</keyword>
<dbReference type="GeneID" id="36330311"/>
<evidence type="ECO:0000313" key="2">
    <source>
        <dbReference type="EMBL" id="OSX63131.1"/>
    </source>
</evidence>
<reference evidence="2 3" key="1">
    <citation type="submission" date="2017-04" db="EMBL/GenBank/DDBJ databases">
        <title>Genome Sequence of the Model Brown-Rot Fungus Postia placenta SB12.</title>
        <authorList>
            <consortium name="DOE Joint Genome Institute"/>
            <person name="Gaskell J."/>
            <person name="Kersten P."/>
            <person name="Larrondo L.F."/>
            <person name="Canessa P."/>
            <person name="Martinez D."/>
            <person name="Hibbett D."/>
            <person name="Schmoll M."/>
            <person name="Kubicek C.P."/>
            <person name="Martinez A.T."/>
            <person name="Yadav J."/>
            <person name="Master E."/>
            <person name="Magnuson J.K."/>
            <person name="James T."/>
            <person name="Yaver D."/>
            <person name="Berka R."/>
            <person name="Labutti K."/>
            <person name="Lipzen A."/>
            <person name="Aerts A."/>
            <person name="Barry K."/>
            <person name="Henrissat B."/>
            <person name="Blanchette R."/>
            <person name="Grigoriev I."/>
            <person name="Cullen D."/>
        </authorList>
    </citation>
    <scope>NUCLEOTIDE SEQUENCE [LARGE SCALE GENOMIC DNA]</scope>
    <source>
        <strain evidence="2 3">MAD-698-R-SB12</strain>
    </source>
</reference>